<organism evidence="8 9">
    <name type="scientific">Bartonella tamiae Th239</name>
    <dbReference type="NCBI Taxonomy" id="1094558"/>
    <lineage>
        <taxon>Bacteria</taxon>
        <taxon>Pseudomonadati</taxon>
        <taxon>Pseudomonadota</taxon>
        <taxon>Alphaproteobacteria</taxon>
        <taxon>Hyphomicrobiales</taxon>
        <taxon>Bartonellaceae</taxon>
        <taxon>Bartonella</taxon>
    </lineage>
</organism>
<dbReference type="PATRIC" id="fig|1094558.3.peg.584"/>
<dbReference type="PANTHER" id="PTHR30287:SF1">
    <property type="entry name" value="INNER MEMBRANE PROTEIN"/>
    <property type="match status" value="1"/>
</dbReference>
<dbReference type="STRING" id="1094558.ME5_00527"/>
<dbReference type="OrthoDB" id="9775544at2"/>
<feature type="transmembrane region" description="Helical" evidence="6">
    <location>
        <begin position="25"/>
        <end position="45"/>
    </location>
</feature>
<evidence type="ECO:0000256" key="2">
    <source>
        <dbReference type="ARBA" id="ARBA00022475"/>
    </source>
</evidence>
<evidence type="ECO:0000256" key="1">
    <source>
        <dbReference type="ARBA" id="ARBA00004651"/>
    </source>
</evidence>
<dbReference type="HOGENOM" id="CLU_009475_3_1_5"/>
<keyword evidence="2" id="KW-1003">Cell membrane</keyword>
<evidence type="ECO:0000259" key="7">
    <source>
        <dbReference type="Pfam" id="PF02687"/>
    </source>
</evidence>
<comment type="subcellular location">
    <subcellularLocation>
        <location evidence="1">Cell membrane</location>
        <topology evidence="1">Multi-pass membrane protein</topology>
    </subcellularLocation>
</comment>
<evidence type="ECO:0000256" key="3">
    <source>
        <dbReference type="ARBA" id="ARBA00022692"/>
    </source>
</evidence>
<feature type="transmembrane region" description="Helical" evidence="6">
    <location>
        <begin position="722"/>
        <end position="745"/>
    </location>
</feature>
<sequence>MTVLNEMILALRFALREMRAGLKGFYIFLACIALGVGAIGGVNGISRSVGEEMTRQGQALLAGDIRFRLVQRPANDNETTFMQAIGQVSQSTHLRSMARRIDTNDQTMVELKAVDTLYPLYGTLKTTPQLNTKKLFAKKGDSFGTVAPKLLLNQLQLNIGDTINVGDLKLTITAILDEEPDLLSEGFLLGPRLMISQEALMASNLIQPGSLHTYFYRIYAPQLSDTELAVLKEKAQNNFIEMGLSIRTRDNAAPGLSKNIERFTQFLTLIGLTALIVGGVGVANAVRTYMDEKRSVIATFKSLGAKKRMIMEMYFFQIMIIALIGIVIGLFLAAFIPFLASELLRNYLPFLGGAHLYPSALIMAIIFALLITSSFALLPLANAQATPVTALLRSFDTRRPEKQKLALFIVMLLLVITTALAIYQSYDRRMAVIFILAVCGAFLVLRIVSIFIQFLARKSVHVQSTALRLAIGNIYRPGALTPSVVLALGLGLTLLVALATIDGNLRNQLSTSVPETAPDFFFMDIARDDADAFSSFVKEQDPEGRLRIMPTLRARITKLNDVPAQDATVHPDSAWVLRGDRNITYAEKMPEDTRLIEGKWWNENENDRPKVSLSQPEGRELGLKLGDTITVNVLGQDITATITSFRHVDWDSLNMNFVMIFSPKSLKGAPHVWLSTLKTNPNNAFDDAKFMRDISKEFPSVTVVSVRQVIADAQVLVGQIGIAIRASASIALIASILVLAGALSAGNSARAYDAVVLKTLGATRKVLIKAFIYEYTLLGLATAIFSFLAGSFAGWSIARYKMELTNATILAGTGIGVIAIALILSVGFGLIGTWKILGRKPSQYLKDL</sequence>
<evidence type="ECO:0000313" key="8">
    <source>
        <dbReference type="EMBL" id="EJF91195.1"/>
    </source>
</evidence>
<dbReference type="AlphaFoldDB" id="J1K269"/>
<keyword evidence="9" id="KW-1185">Reference proteome</keyword>
<comment type="caution">
    <text evidence="8">The sequence shown here is derived from an EMBL/GenBank/DDBJ whole genome shotgun (WGS) entry which is preliminary data.</text>
</comment>
<dbReference type="Proteomes" id="UP000008952">
    <property type="component" value="Unassembled WGS sequence"/>
</dbReference>
<dbReference type="PANTHER" id="PTHR30287">
    <property type="entry name" value="MEMBRANE COMPONENT OF PREDICTED ABC SUPERFAMILY METABOLITE UPTAKE TRANSPORTER"/>
    <property type="match status" value="1"/>
</dbReference>
<evidence type="ECO:0000256" key="4">
    <source>
        <dbReference type="ARBA" id="ARBA00022989"/>
    </source>
</evidence>
<feature type="transmembrane region" description="Helical" evidence="6">
    <location>
        <begin position="766"/>
        <end position="789"/>
    </location>
</feature>
<dbReference type="InterPro" id="IPR003838">
    <property type="entry name" value="ABC3_permease_C"/>
</dbReference>
<keyword evidence="4 6" id="KW-1133">Transmembrane helix</keyword>
<accession>J1K269</accession>
<protein>
    <recommendedName>
        <fullName evidence="7">ABC3 transporter permease C-terminal domain-containing protein</fullName>
    </recommendedName>
</protein>
<evidence type="ECO:0000256" key="6">
    <source>
        <dbReference type="SAM" id="Phobius"/>
    </source>
</evidence>
<feature type="transmembrane region" description="Helical" evidence="6">
    <location>
        <begin position="477"/>
        <end position="501"/>
    </location>
</feature>
<feature type="domain" description="ABC3 transporter permease C-terminal" evidence="7">
    <location>
        <begin position="270"/>
        <end position="381"/>
    </location>
</feature>
<dbReference type="RefSeq" id="WP_008038158.1">
    <property type="nucleotide sequence ID" value="NZ_JH725147.1"/>
</dbReference>
<keyword evidence="5 6" id="KW-0472">Membrane</keyword>
<dbReference type="eggNOG" id="COG3127">
    <property type="taxonomic scope" value="Bacteria"/>
</dbReference>
<feature type="transmembrane region" description="Helical" evidence="6">
    <location>
        <begin position="266"/>
        <end position="286"/>
    </location>
</feature>
<reference evidence="8 9" key="1">
    <citation type="submission" date="2012-03" db="EMBL/GenBank/DDBJ databases">
        <title>The Genome Sequence of Bartonella tamiae Th239.</title>
        <authorList>
            <consortium name="The Broad Institute Genome Sequencing Platform"/>
            <consortium name="The Broad Institute Genome Sequencing Center for Infectious Disease"/>
            <person name="Feldgarden M."/>
            <person name="Kirby J."/>
            <person name="Kosoy M."/>
            <person name="Birtles R."/>
            <person name="Probert W.S."/>
            <person name="Chiaraviglio L."/>
            <person name="Young S.K."/>
            <person name="Zeng Q."/>
            <person name="Gargeya S."/>
            <person name="Fitzgerald M."/>
            <person name="Haas B."/>
            <person name="Abouelleil A."/>
            <person name="Alvarado L."/>
            <person name="Arachchi H.M."/>
            <person name="Berlin A."/>
            <person name="Chapman S.B."/>
            <person name="Gearin G."/>
            <person name="Goldberg J."/>
            <person name="Griggs A."/>
            <person name="Gujja S."/>
            <person name="Hansen M."/>
            <person name="Heiman D."/>
            <person name="Howarth C."/>
            <person name="Larimer J."/>
            <person name="Lui A."/>
            <person name="MacDonald P.J.P."/>
            <person name="McCowen C."/>
            <person name="Montmayeur A."/>
            <person name="Murphy C."/>
            <person name="Neiman D."/>
            <person name="Pearson M."/>
            <person name="Priest M."/>
            <person name="Roberts A."/>
            <person name="Saif S."/>
            <person name="Shea T."/>
            <person name="Sisk P."/>
            <person name="Stolte C."/>
            <person name="Sykes S."/>
            <person name="Wortman J."/>
            <person name="Nusbaum C."/>
            <person name="Birren B."/>
        </authorList>
    </citation>
    <scope>NUCLEOTIDE SEQUENCE [LARGE SCALE GENOMIC DNA]</scope>
    <source>
        <strain evidence="8 9">Th239</strain>
    </source>
</reference>
<dbReference type="EMBL" id="AIMB01000003">
    <property type="protein sequence ID" value="EJF91195.1"/>
    <property type="molecule type" value="Genomic_DNA"/>
</dbReference>
<feature type="transmembrane region" description="Helical" evidence="6">
    <location>
        <begin position="405"/>
        <end position="426"/>
    </location>
</feature>
<evidence type="ECO:0000313" key="9">
    <source>
        <dbReference type="Proteomes" id="UP000008952"/>
    </source>
</evidence>
<evidence type="ECO:0000256" key="5">
    <source>
        <dbReference type="ARBA" id="ARBA00023136"/>
    </source>
</evidence>
<feature type="transmembrane region" description="Helical" evidence="6">
    <location>
        <begin position="314"/>
        <end position="340"/>
    </location>
</feature>
<feature type="domain" description="ABC3 transporter permease C-terminal" evidence="7">
    <location>
        <begin position="728"/>
        <end position="840"/>
    </location>
</feature>
<feature type="transmembrane region" description="Helical" evidence="6">
    <location>
        <begin position="809"/>
        <end position="831"/>
    </location>
</feature>
<feature type="transmembrane region" description="Helical" evidence="6">
    <location>
        <begin position="432"/>
        <end position="456"/>
    </location>
</feature>
<dbReference type="Pfam" id="PF02687">
    <property type="entry name" value="FtsX"/>
    <property type="match status" value="2"/>
</dbReference>
<dbReference type="GO" id="GO:0005886">
    <property type="term" value="C:plasma membrane"/>
    <property type="evidence" value="ECO:0007669"/>
    <property type="project" value="UniProtKB-SubCell"/>
</dbReference>
<proteinExistence type="predicted"/>
<keyword evidence="3 6" id="KW-0812">Transmembrane</keyword>
<gene>
    <name evidence="8" type="ORF">ME5_00527</name>
</gene>
<dbReference type="InterPro" id="IPR038766">
    <property type="entry name" value="Membrane_comp_ABC_pdt"/>
</dbReference>
<name>J1K269_9HYPH</name>
<feature type="transmembrane region" description="Helical" evidence="6">
    <location>
        <begin position="360"/>
        <end position="384"/>
    </location>
</feature>